<dbReference type="PROSITE" id="PS51340">
    <property type="entry name" value="MOSC"/>
    <property type="match status" value="1"/>
</dbReference>
<name>A0ABM7W4K2_9BACT</name>
<dbReference type="Pfam" id="PF03473">
    <property type="entry name" value="MOSC"/>
    <property type="match status" value="1"/>
</dbReference>
<dbReference type="EMBL" id="AP025516">
    <property type="protein sequence ID" value="BDD85830.1"/>
    <property type="molecule type" value="Genomic_DNA"/>
</dbReference>
<dbReference type="PANTHER" id="PTHR36930:SF1">
    <property type="entry name" value="MOSC DOMAIN-CONTAINING PROTEIN"/>
    <property type="match status" value="1"/>
</dbReference>
<dbReference type="InterPro" id="IPR052716">
    <property type="entry name" value="MOSC_domain"/>
</dbReference>
<dbReference type="InterPro" id="IPR005302">
    <property type="entry name" value="MoCF_Sase_C"/>
</dbReference>
<sequence>MARVEAVCISDRKGVVKKAVSQVELRTQWGIESDAHAGKWHRQVSLLAGESIDQVKEILPELEQGAFAENIITRGLDLAALPLGSRLRIGATAELEITQIGKECHNIGCAIKRATGDCIMPREGIFARVVTGGTVTAGDEIVRLS</sequence>
<feature type="domain" description="MOSC" evidence="1">
    <location>
        <begin position="17"/>
        <end position="144"/>
    </location>
</feature>
<accession>A0ABM7W4K2</accession>
<dbReference type="InterPro" id="IPR011037">
    <property type="entry name" value="Pyrv_Knase-like_insert_dom_sf"/>
</dbReference>
<dbReference type="Gene3D" id="2.40.33.20">
    <property type="entry name" value="PK beta-barrel domain-like"/>
    <property type="match status" value="1"/>
</dbReference>
<dbReference type="RefSeq" id="WP_284152958.1">
    <property type="nucleotide sequence ID" value="NZ_AP025516.1"/>
</dbReference>
<dbReference type="Proteomes" id="UP000830055">
    <property type="component" value="Chromosome"/>
</dbReference>
<protein>
    <submittedName>
        <fullName evidence="2">Molybdenum cofactor biosynthesis protein MoaC</fullName>
    </submittedName>
</protein>
<reference evidence="2 3" key="1">
    <citation type="submission" date="2022-01" db="EMBL/GenBank/DDBJ databases">
        <title>Desulfofustis limnae sp. nov., a novel mesophilic sulfate-reducing bacterium isolated from marsh soil.</title>
        <authorList>
            <person name="Watanabe M."/>
            <person name="Takahashi A."/>
            <person name="Kojima H."/>
            <person name="Fukui M."/>
        </authorList>
    </citation>
    <scope>NUCLEOTIDE SEQUENCE [LARGE SCALE GENOMIC DNA]</scope>
    <source>
        <strain evidence="2 3">PPLL</strain>
    </source>
</reference>
<dbReference type="SUPFAM" id="SSF50800">
    <property type="entry name" value="PK beta-barrel domain-like"/>
    <property type="match status" value="1"/>
</dbReference>
<evidence type="ECO:0000259" key="1">
    <source>
        <dbReference type="PROSITE" id="PS51340"/>
    </source>
</evidence>
<gene>
    <name evidence="2" type="ORF">DPPLL_01950</name>
</gene>
<dbReference type="PANTHER" id="PTHR36930">
    <property type="entry name" value="METAL-SULFUR CLUSTER BIOSYNTHESIS PROTEINS YUAD-RELATED"/>
    <property type="match status" value="1"/>
</dbReference>
<evidence type="ECO:0000313" key="2">
    <source>
        <dbReference type="EMBL" id="BDD85830.1"/>
    </source>
</evidence>
<organism evidence="2 3">
    <name type="scientific">Desulfofustis limnaeus</name>
    <dbReference type="NCBI Taxonomy" id="2740163"/>
    <lineage>
        <taxon>Bacteria</taxon>
        <taxon>Pseudomonadati</taxon>
        <taxon>Thermodesulfobacteriota</taxon>
        <taxon>Desulfobulbia</taxon>
        <taxon>Desulfobulbales</taxon>
        <taxon>Desulfocapsaceae</taxon>
        <taxon>Desulfofustis</taxon>
    </lineage>
</organism>
<keyword evidence="3" id="KW-1185">Reference proteome</keyword>
<evidence type="ECO:0000313" key="3">
    <source>
        <dbReference type="Proteomes" id="UP000830055"/>
    </source>
</evidence>
<proteinExistence type="predicted"/>